<dbReference type="AlphaFoldDB" id="A0A366DH74"/>
<keyword evidence="1" id="KW-0472">Membrane</keyword>
<feature type="transmembrane region" description="Helical" evidence="1">
    <location>
        <begin position="64"/>
        <end position="85"/>
    </location>
</feature>
<keyword evidence="1" id="KW-0812">Transmembrane</keyword>
<evidence type="ECO:0000256" key="1">
    <source>
        <dbReference type="SAM" id="Phobius"/>
    </source>
</evidence>
<evidence type="ECO:0000313" key="3">
    <source>
        <dbReference type="Proteomes" id="UP000252893"/>
    </source>
</evidence>
<keyword evidence="1" id="KW-1133">Transmembrane helix</keyword>
<accession>A0A366DH74</accession>
<reference evidence="2 3" key="1">
    <citation type="submission" date="2018-06" db="EMBL/GenBank/DDBJ databases">
        <title>Genomic Encyclopedia of Type Strains, Phase IV (KMG-IV): sequencing the most valuable type-strain genomes for metagenomic binning, comparative biology and taxonomic classification.</title>
        <authorList>
            <person name="Goeker M."/>
        </authorList>
    </citation>
    <scope>NUCLEOTIDE SEQUENCE [LARGE SCALE GENOMIC DNA]</scope>
    <source>
        <strain evidence="2 3">DSM 25619</strain>
    </source>
</reference>
<organism evidence="2 3">
    <name type="scientific">Pseudochrobactrum asaccharolyticum</name>
    <dbReference type="NCBI Taxonomy" id="354351"/>
    <lineage>
        <taxon>Bacteria</taxon>
        <taxon>Pseudomonadati</taxon>
        <taxon>Pseudomonadota</taxon>
        <taxon>Alphaproteobacteria</taxon>
        <taxon>Hyphomicrobiales</taxon>
        <taxon>Brucellaceae</taxon>
        <taxon>Pseudochrobactrum</taxon>
    </lineage>
</organism>
<proteinExistence type="predicted"/>
<dbReference type="RefSeq" id="WP_113946405.1">
    <property type="nucleotide sequence ID" value="NZ_JBHEEG010000001.1"/>
</dbReference>
<protein>
    <submittedName>
        <fullName evidence="2">Uncharacterized protein</fullName>
    </submittedName>
</protein>
<gene>
    <name evidence="2" type="ORF">DFR47_11623</name>
</gene>
<feature type="transmembrane region" description="Helical" evidence="1">
    <location>
        <begin position="32"/>
        <end position="52"/>
    </location>
</feature>
<evidence type="ECO:0000313" key="2">
    <source>
        <dbReference type="EMBL" id="RBO89295.1"/>
    </source>
</evidence>
<comment type="caution">
    <text evidence="2">The sequence shown here is derived from an EMBL/GenBank/DDBJ whole genome shotgun (WGS) entry which is preliminary data.</text>
</comment>
<sequence>MSEQRTKSDNDILFEQRLIEGMRSASDQAMSMSKWLIATLMTTNSAGLFFSFKVTIEMGKTNPMAVYAFIGGCSLALITGLFAFLNYQKAEGLYEELLFMSPQKRWDHLNIDKRGRVLGYLNTAGIISGILSMLAGAAGAYQLLQTQSS</sequence>
<name>A0A366DH74_9HYPH</name>
<dbReference type="EMBL" id="QNRH01000016">
    <property type="protein sequence ID" value="RBO89295.1"/>
    <property type="molecule type" value="Genomic_DNA"/>
</dbReference>
<dbReference type="Proteomes" id="UP000252893">
    <property type="component" value="Unassembled WGS sequence"/>
</dbReference>
<feature type="transmembrane region" description="Helical" evidence="1">
    <location>
        <begin position="117"/>
        <end position="144"/>
    </location>
</feature>
<keyword evidence="3" id="KW-1185">Reference proteome</keyword>